<gene>
    <name evidence="2" type="ORF">A9F13_14g01309</name>
</gene>
<reference evidence="2 3" key="1">
    <citation type="submission" date="2017-04" db="EMBL/GenBank/DDBJ databases">
        <title>Draft genome of the yeast Clavispora lusitaniae type strain CBS 6936.</title>
        <authorList>
            <person name="Durrens P."/>
            <person name="Klopp C."/>
            <person name="Biteau N."/>
            <person name="Fitton-Ouhabi V."/>
            <person name="Dementhon K."/>
            <person name="Accoceberry I."/>
            <person name="Sherman D.J."/>
            <person name="Noel T."/>
        </authorList>
    </citation>
    <scope>NUCLEOTIDE SEQUENCE [LARGE SCALE GENOMIC DNA]</scope>
    <source>
        <strain evidence="2 3">CBS 6936</strain>
    </source>
</reference>
<sequence length="269" mass="31162">MSSTTVTPDIQQPVTTGNRKIPEKRIPMLTYNTPEVAKLFQTWIDTIKEISTTKKLTNEEIIELVDNHSDEELQEAFRRYRKSNTFELVTFSQWLLKSNGIEKRSRSPFSIMSDTLEDIPAGTWQHYCDQWRRRRNQLYGKDQTLTIDDLYQYAFIEAIRDTHLQGLLRNLDPQPITVAELAAQAESLAERYKIPVERLNRAVAKRHQLFPIKEGTKNTVNSDRGRKRFKTNTYASEHEGEDTSETARTSTVEAEQPSQQELESTTYSG</sequence>
<dbReference type="AlphaFoldDB" id="A0AA91T0P0"/>
<dbReference type="KEGG" id="clus:A9F13_14g01309"/>
<feature type="compositionally biased region" description="Polar residues" evidence="1">
    <location>
        <begin position="1"/>
        <end position="18"/>
    </location>
</feature>
<dbReference type="EMBL" id="LYUB02000014">
    <property type="protein sequence ID" value="OVF07292.1"/>
    <property type="molecule type" value="Genomic_DNA"/>
</dbReference>
<evidence type="ECO:0000313" key="2">
    <source>
        <dbReference type="EMBL" id="OVF07292.1"/>
    </source>
</evidence>
<protein>
    <submittedName>
        <fullName evidence="2">Uncharacterized protein</fullName>
    </submittedName>
</protein>
<proteinExistence type="predicted"/>
<comment type="caution">
    <text evidence="2">The sequence shown here is derived from an EMBL/GenBank/DDBJ whole genome shotgun (WGS) entry which is preliminary data.</text>
</comment>
<name>A0AA91T0P0_CLALS</name>
<dbReference type="Proteomes" id="UP000195602">
    <property type="component" value="Unassembled WGS sequence"/>
</dbReference>
<feature type="region of interest" description="Disordered" evidence="1">
    <location>
        <begin position="1"/>
        <end position="21"/>
    </location>
</feature>
<feature type="compositionally biased region" description="Polar residues" evidence="1">
    <location>
        <begin position="246"/>
        <end position="269"/>
    </location>
</feature>
<accession>A0AA91T0P0</accession>
<feature type="region of interest" description="Disordered" evidence="1">
    <location>
        <begin position="214"/>
        <end position="269"/>
    </location>
</feature>
<evidence type="ECO:0000313" key="3">
    <source>
        <dbReference type="Proteomes" id="UP000195602"/>
    </source>
</evidence>
<organism evidence="2 3">
    <name type="scientific">Clavispora lusitaniae</name>
    <name type="common">Candida lusitaniae</name>
    <dbReference type="NCBI Taxonomy" id="36911"/>
    <lineage>
        <taxon>Eukaryota</taxon>
        <taxon>Fungi</taxon>
        <taxon>Dikarya</taxon>
        <taxon>Ascomycota</taxon>
        <taxon>Saccharomycotina</taxon>
        <taxon>Pichiomycetes</taxon>
        <taxon>Metschnikowiaceae</taxon>
        <taxon>Clavispora</taxon>
    </lineage>
</organism>
<evidence type="ECO:0000256" key="1">
    <source>
        <dbReference type="SAM" id="MobiDB-lite"/>
    </source>
</evidence>